<keyword evidence="3" id="KW-1185">Reference proteome</keyword>
<dbReference type="SMART" id="SM00966">
    <property type="entry name" value="SpoVT_AbrB"/>
    <property type="match status" value="1"/>
</dbReference>
<dbReference type="Gene3D" id="2.10.260.10">
    <property type="match status" value="1"/>
</dbReference>
<dbReference type="InterPro" id="IPR007159">
    <property type="entry name" value="SpoVT-AbrB_dom"/>
</dbReference>
<dbReference type="OrthoDB" id="9811597at2"/>
<sequence length="84" mass="9188">MKTTHLSSRRHVTIPKTICDAYHLAIGQELEIESTPQGILLKPKKIMQHTSIDAIAGCLAYQGAAKSIEEMDEAIQQGIAAEWG</sequence>
<dbReference type="InterPro" id="IPR037914">
    <property type="entry name" value="SpoVT-AbrB_sf"/>
</dbReference>
<protein>
    <submittedName>
        <fullName evidence="2">AbrB family transcriptional regulator</fullName>
    </submittedName>
</protein>
<dbReference type="KEGG" id="mpsy:CEK71_04960"/>
<dbReference type="SUPFAM" id="SSF89447">
    <property type="entry name" value="AbrB/MazE/MraZ-like"/>
    <property type="match status" value="1"/>
</dbReference>
<dbReference type="Proteomes" id="UP000197019">
    <property type="component" value="Chromosome"/>
</dbReference>
<evidence type="ECO:0000313" key="2">
    <source>
        <dbReference type="EMBL" id="ASF45466.1"/>
    </source>
</evidence>
<accession>A0A1Z4BVZ1</accession>
<proteinExistence type="predicted"/>
<dbReference type="GO" id="GO:0003677">
    <property type="term" value="F:DNA binding"/>
    <property type="evidence" value="ECO:0007669"/>
    <property type="project" value="InterPro"/>
</dbReference>
<name>A0A1Z4BVZ1_9GAMM</name>
<evidence type="ECO:0000313" key="3">
    <source>
        <dbReference type="Proteomes" id="UP000197019"/>
    </source>
</evidence>
<gene>
    <name evidence="2" type="ORF">CEK71_04960</name>
</gene>
<evidence type="ECO:0000259" key="1">
    <source>
        <dbReference type="SMART" id="SM00966"/>
    </source>
</evidence>
<feature type="domain" description="SpoVT-AbrB" evidence="1">
    <location>
        <begin position="4"/>
        <end position="49"/>
    </location>
</feature>
<organism evidence="2 3">
    <name type="scientific">Methylovulum psychrotolerans</name>
    <dbReference type="NCBI Taxonomy" id="1704499"/>
    <lineage>
        <taxon>Bacteria</taxon>
        <taxon>Pseudomonadati</taxon>
        <taxon>Pseudomonadota</taxon>
        <taxon>Gammaproteobacteria</taxon>
        <taxon>Methylococcales</taxon>
        <taxon>Methylococcaceae</taxon>
        <taxon>Methylovulum</taxon>
    </lineage>
</organism>
<dbReference type="RefSeq" id="WP_088618348.1">
    <property type="nucleotide sequence ID" value="NZ_CP022129.1"/>
</dbReference>
<reference evidence="2 3" key="1">
    <citation type="submission" date="2017-06" db="EMBL/GenBank/DDBJ databases">
        <title>Genome Sequencing of the methanotroph Methylovulum psychrotolerants str. HV10-M2 isolated from a high-altitude environment.</title>
        <authorList>
            <person name="Mateos-Rivera A."/>
        </authorList>
    </citation>
    <scope>NUCLEOTIDE SEQUENCE [LARGE SCALE GENOMIC DNA]</scope>
    <source>
        <strain evidence="2 3">HV10_M2</strain>
    </source>
</reference>
<dbReference type="AlphaFoldDB" id="A0A1Z4BVZ1"/>
<dbReference type="Pfam" id="PF04014">
    <property type="entry name" value="MazE_antitoxin"/>
    <property type="match status" value="1"/>
</dbReference>
<dbReference type="EMBL" id="CP022129">
    <property type="protein sequence ID" value="ASF45466.1"/>
    <property type="molecule type" value="Genomic_DNA"/>
</dbReference>